<feature type="compositionally biased region" description="Basic and acidic residues" evidence="9">
    <location>
        <begin position="396"/>
        <end position="408"/>
    </location>
</feature>
<feature type="region of interest" description="Disordered" evidence="9">
    <location>
        <begin position="1"/>
        <end position="29"/>
    </location>
</feature>
<dbReference type="InterPro" id="IPR055282">
    <property type="entry name" value="PPI1-4"/>
</dbReference>
<evidence type="ECO:0000256" key="2">
    <source>
        <dbReference type="ARBA" id="ARBA00022475"/>
    </source>
</evidence>
<feature type="coiled-coil region" evidence="8">
    <location>
        <begin position="254"/>
        <end position="288"/>
    </location>
</feature>
<dbReference type="GO" id="GO:0005886">
    <property type="term" value="C:plasma membrane"/>
    <property type="evidence" value="ECO:0007669"/>
    <property type="project" value="UniProtKB-SubCell"/>
</dbReference>
<keyword evidence="6" id="KW-0472">Membrane</keyword>
<comment type="similarity">
    <text evidence="7">Belongs to the plant Proton pump-interactor protein family.</text>
</comment>
<evidence type="ECO:0000256" key="7">
    <source>
        <dbReference type="ARBA" id="ARBA00038080"/>
    </source>
</evidence>
<sequence length="672" mass="74759">MGVEILKDDFTSQPVEDTAEQNKTGKLDQPCELEKTVNFDLVDSTQETVGVAIADTNDSRNDNLPKDAVDEWPAPQKIHTFYFVKYQSHEDPKLKARLEQVDKEIQKRNKDRFLITEALKKKRAERSQVISQLKPLTVEDRQFRTVIDGKRKEMEPLQVALGKLRNANNAERGMGICSSEEELDIKSLHYRIQHESNTLSEEKQLLKDIKNLEGTRERVIANAAMKAKLQDSLGPKEAIQDQVKKGKTGNKSRIKSLEDELKAIDEDIASLQEELAEATQKKDKSYETFNELKKTRSEGNAFYYLYRSLLNNARDLAAKKDVAALEELSNSEVGKFISQWSRDKAFREDYEKRILLSLDKRQLSRDGRMRNPDEKPILAEVAAPPEKAETQQPLAESRKGDVDAKQLKALEPAAPSPQIPSQKALKEEGEKLARSGAKDKGGIGDDAETFTLPEKSPAALAAVAIDSKKLKEMKREEEIAKAKQALERKKKQAEKAATKAAIRAQKEAEKKQKEREKKAKKKAGTLASETTEEQSEADLKAEEQESDEAKEALVPSKARELKDKPRSEAAHGAWTAALRSPSPGRRRPTHTGSGQRLRSPPSLCWWPWASTTTPLEGTDGLDLATTPGDLVLQLRVSGSAYPSPSCSRPPYSFLVAVAVAVTGGIPILGASP</sequence>
<dbReference type="AlphaFoldDB" id="A0A7I8JK05"/>
<reference evidence="10 11" key="1">
    <citation type="submission" date="2019-12" db="EMBL/GenBank/DDBJ databases">
        <authorList>
            <person name="Scholz U."/>
            <person name="Mascher M."/>
            <person name="Fiebig A."/>
        </authorList>
    </citation>
    <scope>NUCLEOTIDE SEQUENCE</scope>
</reference>
<evidence type="ECO:0000256" key="4">
    <source>
        <dbReference type="ARBA" id="ARBA00022989"/>
    </source>
</evidence>
<feature type="compositionally biased region" description="Basic and acidic residues" evidence="9">
    <location>
        <begin position="537"/>
        <end position="569"/>
    </location>
</feature>
<evidence type="ECO:0000256" key="8">
    <source>
        <dbReference type="SAM" id="Coils"/>
    </source>
</evidence>
<organism evidence="10">
    <name type="scientific">Spirodela intermedia</name>
    <name type="common">Intermediate duckweed</name>
    <dbReference type="NCBI Taxonomy" id="51605"/>
    <lineage>
        <taxon>Eukaryota</taxon>
        <taxon>Viridiplantae</taxon>
        <taxon>Streptophyta</taxon>
        <taxon>Embryophyta</taxon>
        <taxon>Tracheophyta</taxon>
        <taxon>Spermatophyta</taxon>
        <taxon>Magnoliopsida</taxon>
        <taxon>Liliopsida</taxon>
        <taxon>Araceae</taxon>
        <taxon>Lemnoideae</taxon>
        <taxon>Spirodela</taxon>
    </lineage>
</organism>
<evidence type="ECO:0000313" key="10">
    <source>
        <dbReference type="EMBL" id="CAA2631263.1"/>
    </source>
</evidence>
<dbReference type="Proteomes" id="UP001189122">
    <property type="component" value="Unassembled WGS sequence"/>
</dbReference>
<feature type="compositionally biased region" description="Basic and acidic residues" evidence="9">
    <location>
        <begin position="504"/>
        <end position="517"/>
    </location>
</feature>
<evidence type="ECO:0000256" key="5">
    <source>
        <dbReference type="ARBA" id="ARBA00023054"/>
    </source>
</evidence>
<keyword evidence="4" id="KW-1133">Transmembrane helix</keyword>
<evidence type="ECO:0000256" key="6">
    <source>
        <dbReference type="ARBA" id="ARBA00023136"/>
    </source>
</evidence>
<feature type="compositionally biased region" description="Basic and acidic residues" evidence="9">
    <location>
        <begin position="1"/>
        <end position="10"/>
    </location>
</feature>
<evidence type="ECO:0000256" key="1">
    <source>
        <dbReference type="ARBA" id="ARBA00004162"/>
    </source>
</evidence>
<protein>
    <submittedName>
        <fullName evidence="10">Uncharacterized protein</fullName>
    </submittedName>
</protein>
<dbReference type="PANTHER" id="PTHR32219">
    <property type="entry name" value="RNA-BINDING PROTEIN YLMH-RELATED"/>
    <property type="match status" value="1"/>
</dbReference>
<gene>
    <name evidence="10" type="ORF">SI7747_14016911</name>
</gene>
<dbReference type="EMBL" id="LR743601">
    <property type="protein sequence ID" value="CAA2631263.1"/>
    <property type="molecule type" value="Genomic_DNA"/>
</dbReference>
<feature type="compositionally biased region" description="Basic and acidic residues" evidence="9">
    <location>
        <begin position="424"/>
        <end position="443"/>
    </location>
</feature>
<evidence type="ECO:0000313" key="11">
    <source>
        <dbReference type="Proteomes" id="UP001189122"/>
    </source>
</evidence>
<dbReference type="PANTHER" id="PTHR32219:SF2">
    <property type="entry name" value="PROTON PUMP-INTERACTOR 1"/>
    <property type="match status" value="1"/>
</dbReference>
<comment type="subcellular location">
    <subcellularLocation>
        <location evidence="1">Cell membrane</location>
        <topology evidence="1">Single-pass membrane protein</topology>
    </subcellularLocation>
</comment>
<feature type="compositionally biased region" description="Basic and acidic residues" evidence="9">
    <location>
        <begin position="365"/>
        <end position="377"/>
    </location>
</feature>
<evidence type="ECO:0000256" key="3">
    <source>
        <dbReference type="ARBA" id="ARBA00022692"/>
    </source>
</evidence>
<feature type="region of interest" description="Disordered" evidence="9">
    <location>
        <begin position="365"/>
        <end position="451"/>
    </location>
</feature>
<feature type="region of interest" description="Disordered" evidence="9">
    <location>
        <begin position="483"/>
        <end position="599"/>
    </location>
</feature>
<keyword evidence="2" id="KW-1003">Cell membrane</keyword>
<accession>A0A7I8JK05</accession>
<dbReference type="EMBL" id="CACRZD030000014">
    <property type="protein sequence ID" value="CAA6670506.1"/>
    <property type="molecule type" value="Genomic_DNA"/>
</dbReference>
<keyword evidence="11" id="KW-1185">Reference proteome</keyword>
<evidence type="ECO:0000256" key="9">
    <source>
        <dbReference type="SAM" id="MobiDB-lite"/>
    </source>
</evidence>
<keyword evidence="5 8" id="KW-0175">Coiled coil</keyword>
<name>A0A7I8JK05_SPIIN</name>
<feature type="compositionally biased region" description="Basic and acidic residues" evidence="9">
    <location>
        <begin position="483"/>
        <end position="497"/>
    </location>
</feature>
<proteinExistence type="inferred from homology"/>
<keyword evidence="3" id="KW-0812">Transmembrane</keyword>